<dbReference type="InterPro" id="IPR013751">
    <property type="entry name" value="ACP_syn_III_N"/>
</dbReference>
<protein>
    <recommendedName>
        <fullName evidence="9">Beta-ketoacyl-[acyl-carrier-protein] synthase III</fullName>
        <shortName evidence="9">Beta-ketoacyl-ACP synthase III</shortName>
        <shortName evidence="9">KAS III</shortName>
        <ecNumber evidence="9">2.3.1.180</ecNumber>
    </recommendedName>
    <alternativeName>
        <fullName evidence="9">3-oxoacyl-[acyl-carrier-protein] synthase 3</fullName>
    </alternativeName>
    <alternativeName>
        <fullName evidence="9">3-oxoacyl-[acyl-carrier-protein] synthase III</fullName>
    </alternativeName>
</protein>
<dbReference type="NCBIfam" id="TIGR00747">
    <property type="entry name" value="fabH"/>
    <property type="match status" value="1"/>
</dbReference>
<dbReference type="EMBL" id="AP018586">
    <property type="protein sequence ID" value="BBD91283.1"/>
    <property type="molecule type" value="Genomic_DNA"/>
</dbReference>
<keyword evidence="6 9" id="KW-0443">Lipid metabolism</keyword>
<dbReference type="PANTHER" id="PTHR34069:SF2">
    <property type="entry name" value="BETA-KETOACYL-[ACYL-CARRIER-PROTEIN] SYNTHASE III"/>
    <property type="match status" value="1"/>
</dbReference>
<evidence type="ECO:0000256" key="8">
    <source>
        <dbReference type="ARBA" id="ARBA00023315"/>
    </source>
</evidence>
<gene>
    <name evidence="9" type="primary">fabH</name>
    <name evidence="12" type="ORF">JMUB590_0173</name>
</gene>
<evidence type="ECO:0000256" key="1">
    <source>
        <dbReference type="ARBA" id="ARBA00008642"/>
    </source>
</evidence>
<feature type="domain" description="Beta-ketoacyl-[acyl-carrier-protein] synthase III C-terminal" evidence="10">
    <location>
        <begin position="235"/>
        <end position="324"/>
    </location>
</feature>
<keyword evidence="13" id="KW-1185">Reference proteome</keyword>
<evidence type="ECO:0000259" key="11">
    <source>
        <dbReference type="Pfam" id="PF08545"/>
    </source>
</evidence>
<comment type="similarity">
    <text evidence="1 9">Belongs to the thiolase-like superfamily. FabH family.</text>
</comment>
<keyword evidence="8 9" id="KW-0012">Acyltransferase</keyword>
<keyword evidence="3 9" id="KW-0444">Lipid biosynthesis</keyword>
<feature type="active site" evidence="9">
    <location>
        <position position="251"/>
    </location>
</feature>
<evidence type="ECO:0000256" key="9">
    <source>
        <dbReference type="HAMAP-Rule" id="MF_01815"/>
    </source>
</evidence>
<dbReference type="InterPro" id="IPR013747">
    <property type="entry name" value="ACP_syn_III_C"/>
</dbReference>
<keyword evidence="5 9" id="KW-0276">Fatty acid metabolism</keyword>
<comment type="domain">
    <text evidence="9">The last Arg residue of the ACP-binding site is essential for the weak association between ACP/AcpP and FabH.</text>
</comment>
<evidence type="ECO:0000313" key="13">
    <source>
        <dbReference type="Proteomes" id="UP000274772"/>
    </source>
</evidence>
<dbReference type="Pfam" id="PF08541">
    <property type="entry name" value="ACP_syn_III_C"/>
    <property type="match status" value="1"/>
</dbReference>
<dbReference type="HAMAP" id="MF_01815">
    <property type="entry name" value="FabH"/>
    <property type="match status" value="1"/>
</dbReference>
<comment type="function">
    <text evidence="9">Catalyzes the condensation reaction of fatty acid synthesis by the addition to an acyl acceptor of two carbons from malonyl-ACP. Catalyzes the first condensation reaction which initiates fatty acid synthesis and may therefore play a role in governing the total rate of fatty acid production. Possesses both acetoacetyl-ACP synthase and acetyl transacylase activities. Its substrate specificity determines the biosynthesis of branched-chain and/or straight-chain of fatty acids.</text>
</comment>
<dbReference type="NCBIfam" id="NF006829">
    <property type="entry name" value="PRK09352.1"/>
    <property type="match status" value="1"/>
</dbReference>
<comment type="catalytic activity">
    <reaction evidence="9">
        <text>malonyl-[ACP] + acetyl-CoA + H(+) = 3-oxobutanoyl-[ACP] + CO2 + CoA</text>
        <dbReference type="Rhea" id="RHEA:12080"/>
        <dbReference type="Rhea" id="RHEA-COMP:9623"/>
        <dbReference type="Rhea" id="RHEA-COMP:9625"/>
        <dbReference type="ChEBI" id="CHEBI:15378"/>
        <dbReference type="ChEBI" id="CHEBI:16526"/>
        <dbReference type="ChEBI" id="CHEBI:57287"/>
        <dbReference type="ChEBI" id="CHEBI:57288"/>
        <dbReference type="ChEBI" id="CHEBI:78449"/>
        <dbReference type="ChEBI" id="CHEBI:78450"/>
        <dbReference type="EC" id="2.3.1.180"/>
    </reaction>
</comment>
<dbReference type="Proteomes" id="UP000274772">
    <property type="component" value="Chromosome"/>
</dbReference>
<evidence type="ECO:0000256" key="2">
    <source>
        <dbReference type="ARBA" id="ARBA00022490"/>
    </source>
</evidence>
<reference evidence="12 13" key="1">
    <citation type="submission" date="2018-05" db="EMBL/GenBank/DDBJ databases">
        <title>Complete genome sequencing of three human clinical isolates of Staphylococcus caprae reveals virulence factors similar to those of S. epidermidis and S. capitis.</title>
        <authorList>
            <person name="Watanabe S."/>
            <person name="Cui L."/>
        </authorList>
    </citation>
    <scope>NUCLEOTIDE SEQUENCE [LARGE SCALE GENOMIC DNA]</scope>
    <source>
        <strain evidence="12 13">JMUB590</strain>
    </source>
</reference>
<dbReference type="RefSeq" id="WP_095323437.1">
    <property type="nucleotide sequence ID" value="NZ_AP018585.1"/>
</dbReference>
<evidence type="ECO:0000256" key="3">
    <source>
        <dbReference type="ARBA" id="ARBA00022516"/>
    </source>
</evidence>
<dbReference type="InterPro" id="IPR016039">
    <property type="entry name" value="Thiolase-like"/>
</dbReference>
<keyword evidence="9" id="KW-0511">Multifunctional enzyme</keyword>
<comment type="subunit">
    <text evidence="9">Homodimer.</text>
</comment>
<sequence>MNSIARITAQGAYVPNKVLDNFELEKMVETNDEWIVQRTGIKERRIADKHEQTSDLAYNAVKNLEDRYKVDISDVDFIIVATLTPDFKTPSVASYIQYKLGIEHAGAIDLNAACAGFTYGLQLATSLISSGMHRKILVIGAETLSKITDYTDRSTCILFGDGAGAFLVERDEEQSSFMAYTNGSNGGKGKNLYATNTGLKFDNEELNCNGLIMQNGREVYKWAVSTVPKEVNQLLAKANMNVENIDWFVPHSANQRMLESIAHKLNLPKEKLLTSIQYYGNTSSASIPLAIDSAIKEHKIKNEDKLVLFGFGGGLAYSGLVIDWNIPTN</sequence>
<dbReference type="CDD" id="cd00830">
    <property type="entry name" value="KAS_III"/>
    <property type="match status" value="1"/>
</dbReference>
<feature type="active site" evidence="9">
    <location>
        <position position="114"/>
    </location>
</feature>
<dbReference type="GeneID" id="58049952"/>
<evidence type="ECO:0000259" key="10">
    <source>
        <dbReference type="Pfam" id="PF08541"/>
    </source>
</evidence>
<keyword evidence="7 9" id="KW-0275">Fatty acid biosynthesis</keyword>
<evidence type="ECO:0000256" key="4">
    <source>
        <dbReference type="ARBA" id="ARBA00022679"/>
    </source>
</evidence>
<comment type="pathway">
    <text evidence="9">Lipid metabolism; fatty acid biosynthesis.</text>
</comment>
<dbReference type="PANTHER" id="PTHR34069">
    <property type="entry name" value="3-OXOACYL-[ACYL-CARRIER-PROTEIN] SYNTHASE 3"/>
    <property type="match status" value="1"/>
</dbReference>
<dbReference type="Gene3D" id="3.40.47.10">
    <property type="match status" value="1"/>
</dbReference>
<keyword evidence="2 9" id="KW-0963">Cytoplasm</keyword>
<comment type="subcellular location">
    <subcellularLocation>
        <location evidence="9">Cytoplasm</location>
    </subcellularLocation>
</comment>
<keyword evidence="4 9" id="KW-0808">Transferase</keyword>
<accession>A0ABM7FMT3</accession>
<feature type="region of interest" description="ACP-binding" evidence="9">
    <location>
        <begin position="252"/>
        <end position="256"/>
    </location>
</feature>
<dbReference type="SUPFAM" id="SSF53901">
    <property type="entry name" value="Thiolase-like"/>
    <property type="match status" value="1"/>
</dbReference>
<dbReference type="Pfam" id="PF08545">
    <property type="entry name" value="ACP_syn_III"/>
    <property type="match status" value="1"/>
</dbReference>
<feature type="active site" evidence="9">
    <location>
        <position position="281"/>
    </location>
</feature>
<evidence type="ECO:0000256" key="6">
    <source>
        <dbReference type="ARBA" id="ARBA00023098"/>
    </source>
</evidence>
<name>A0ABM7FMT3_9STAP</name>
<evidence type="ECO:0000256" key="5">
    <source>
        <dbReference type="ARBA" id="ARBA00022832"/>
    </source>
</evidence>
<proteinExistence type="inferred from homology"/>
<feature type="domain" description="Beta-ketoacyl-[acyl-carrier-protein] synthase III N-terminal" evidence="11">
    <location>
        <begin position="108"/>
        <end position="186"/>
    </location>
</feature>
<evidence type="ECO:0000313" key="12">
    <source>
        <dbReference type="EMBL" id="BBD91283.1"/>
    </source>
</evidence>
<organism evidence="12 13">
    <name type="scientific">Staphylococcus caprae</name>
    <dbReference type="NCBI Taxonomy" id="29380"/>
    <lineage>
        <taxon>Bacteria</taxon>
        <taxon>Bacillati</taxon>
        <taxon>Bacillota</taxon>
        <taxon>Bacilli</taxon>
        <taxon>Bacillales</taxon>
        <taxon>Staphylococcaceae</taxon>
        <taxon>Staphylococcus</taxon>
    </lineage>
</organism>
<dbReference type="EC" id="2.3.1.180" evidence="9"/>
<dbReference type="InterPro" id="IPR004655">
    <property type="entry name" value="FabH"/>
</dbReference>
<evidence type="ECO:0000256" key="7">
    <source>
        <dbReference type="ARBA" id="ARBA00023160"/>
    </source>
</evidence>